<protein>
    <submittedName>
        <fullName evidence="2">Uncharacterized protein</fullName>
    </submittedName>
</protein>
<accession>A0A9D3ZH80</accession>
<dbReference type="AlphaFoldDB" id="A0A9D3ZH80"/>
<feature type="compositionally biased region" description="Polar residues" evidence="1">
    <location>
        <begin position="1"/>
        <end position="11"/>
    </location>
</feature>
<proteinExistence type="predicted"/>
<dbReference type="Proteomes" id="UP000828251">
    <property type="component" value="Unassembled WGS sequence"/>
</dbReference>
<evidence type="ECO:0000256" key="1">
    <source>
        <dbReference type="SAM" id="MobiDB-lite"/>
    </source>
</evidence>
<feature type="region of interest" description="Disordered" evidence="1">
    <location>
        <begin position="1"/>
        <end position="33"/>
    </location>
</feature>
<dbReference type="EMBL" id="JAIQCV010000013">
    <property type="protein sequence ID" value="KAH1033083.1"/>
    <property type="molecule type" value="Genomic_DNA"/>
</dbReference>
<comment type="caution">
    <text evidence="2">The sequence shown here is derived from an EMBL/GenBank/DDBJ whole genome shotgun (WGS) entry which is preliminary data.</text>
</comment>
<keyword evidence="3" id="KW-1185">Reference proteome</keyword>
<organism evidence="2 3">
    <name type="scientific">Gossypium stocksii</name>
    <dbReference type="NCBI Taxonomy" id="47602"/>
    <lineage>
        <taxon>Eukaryota</taxon>
        <taxon>Viridiplantae</taxon>
        <taxon>Streptophyta</taxon>
        <taxon>Embryophyta</taxon>
        <taxon>Tracheophyta</taxon>
        <taxon>Spermatophyta</taxon>
        <taxon>Magnoliopsida</taxon>
        <taxon>eudicotyledons</taxon>
        <taxon>Gunneridae</taxon>
        <taxon>Pentapetalae</taxon>
        <taxon>rosids</taxon>
        <taxon>malvids</taxon>
        <taxon>Malvales</taxon>
        <taxon>Malvaceae</taxon>
        <taxon>Malvoideae</taxon>
        <taxon>Gossypium</taxon>
    </lineage>
</organism>
<gene>
    <name evidence="2" type="ORF">J1N35_045257</name>
</gene>
<name>A0A9D3ZH80_9ROSI</name>
<evidence type="ECO:0000313" key="3">
    <source>
        <dbReference type="Proteomes" id="UP000828251"/>
    </source>
</evidence>
<reference evidence="2 3" key="1">
    <citation type="journal article" date="2021" name="Plant Biotechnol. J.">
        <title>Multi-omics assisted identification of the key and species-specific regulatory components of drought-tolerant mechanisms in Gossypium stocksii.</title>
        <authorList>
            <person name="Yu D."/>
            <person name="Ke L."/>
            <person name="Zhang D."/>
            <person name="Wu Y."/>
            <person name="Sun Y."/>
            <person name="Mei J."/>
            <person name="Sun J."/>
            <person name="Sun Y."/>
        </authorList>
    </citation>
    <scope>NUCLEOTIDE SEQUENCE [LARGE SCALE GENOMIC DNA]</scope>
    <source>
        <strain evidence="3">cv. E1</strain>
        <tissue evidence="2">Leaf</tissue>
    </source>
</reference>
<sequence>MYNVDLSQDGTSKFPDLPHRRRDRTSSSLDLGELEVGVSEDHPKMDSDMLATLILPTVKVDPRTSVPLLIANIRSQLRLMRHICPQPNICVISDQGTEILAAIEQQGSLWHHTHHQYCLRYIASNYYRQFRSTSEK</sequence>
<evidence type="ECO:0000313" key="2">
    <source>
        <dbReference type="EMBL" id="KAH1033083.1"/>
    </source>
</evidence>